<evidence type="ECO:0000256" key="1">
    <source>
        <dbReference type="SAM" id="Phobius"/>
    </source>
</evidence>
<dbReference type="PANTHER" id="PTHR36927:SF3">
    <property type="entry name" value="GLUCANS BIOSYNTHESIS PROTEIN C"/>
    <property type="match status" value="1"/>
</dbReference>
<feature type="domain" description="Acyltransferase 3" evidence="2">
    <location>
        <begin position="15"/>
        <end position="365"/>
    </location>
</feature>
<feature type="transmembrane region" description="Helical" evidence="1">
    <location>
        <begin position="347"/>
        <end position="366"/>
    </location>
</feature>
<evidence type="ECO:0000259" key="2">
    <source>
        <dbReference type="Pfam" id="PF01757"/>
    </source>
</evidence>
<name>A0AAE9SY14_9BRAD</name>
<reference evidence="3" key="1">
    <citation type="submission" date="2018-04" db="EMBL/GenBank/DDBJ databases">
        <title>Genomes of Endosymbiotic and Endophytic Bradyrhizobium Publication status.</title>
        <authorList>
            <person name="Guha S."/>
            <person name="Jorrin B."/>
            <person name="Sarkar M."/>
            <person name="Poole P.S."/>
            <person name="DasGupta M."/>
        </authorList>
    </citation>
    <scope>NUCLEOTIDE SEQUENCE</scope>
    <source>
        <strain evidence="3">WBOS16</strain>
    </source>
</reference>
<proteinExistence type="predicted"/>
<protein>
    <submittedName>
        <fullName evidence="3">Acyltransferase</fullName>
    </submittedName>
</protein>
<feature type="transmembrane region" description="Helical" evidence="1">
    <location>
        <begin position="323"/>
        <end position="341"/>
    </location>
</feature>
<dbReference type="RefSeq" id="WP_257180192.1">
    <property type="nucleotide sequence ID" value="NZ_CP028989.1"/>
</dbReference>
<keyword evidence="3" id="KW-0012">Acyltransferase</keyword>
<feature type="transmembrane region" description="Helical" evidence="1">
    <location>
        <begin position="95"/>
        <end position="113"/>
    </location>
</feature>
<feature type="transmembrane region" description="Helical" evidence="1">
    <location>
        <begin position="254"/>
        <end position="274"/>
    </location>
</feature>
<accession>A0AAE9SY14</accession>
<evidence type="ECO:0000313" key="3">
    <source>
        <dbReference type="EMBL" id="UUO69796.1"/>
    </source>
</evidence>
<dbReference type="EMBL" id="CP028989">
    <property type="protein sequence ID" value="UUO69796.1"/>
    <property type="molecule type" value="Genomic_DNA"/>
</dbReference>
<dbReference type="InterPro" id="IPR050623">
    <property type="entry name" value="Glucan_succinyl_AcylTrfase"/>
</dbReference>
<organism evidence="3 4">
    <name type="scientific">Bradyrhizobium betae</name>
    <dbReference type="NCBI Taxonomy" id="244734"/>
    <lineage>
        <taxon>Bacteria</taxon>
        <taxon>Pseudomonadati</taxon>
        <taxon>Pseudomonadota</taxon>
        <taxon>Alphaproteobacteria</taxon>
        <taxon>Hyphomicrobiales</taxon>
        <taxon>Nitrobacteraceae</taxon>
        <taxon>Bradyrhizobium</taxon>
    </lineage>
</organism>
<gene>
    <name evidence="3" type="ORF">DCM83_23315</name>
</gene>
<feature type="transmembrane region" description="Helical" evidence="1">
    <location>
        <begin position="185"/>
        <end position="203"/>
    </location>
</feature>
<dbReference type="AlphaFoldDB" id="A0AAE9SY14"/>
<keyword evidence="1" id="KW-1133">Transmembrane helix</keyword>
<feature type="transmembrane region" description="Helical" evidence="1">
    <location>
        <begin position="61"/>
        <end position="79"/>
    </location>
</feature>
<feature type="transmembrane region" description="Helical" evidence="1">
    <location>
        <begin position="154"/>
        <end position="173"/>
    </location>
</feature>
<dbReference type="GO" id="GO:0016747">
    <property type="term" value="F:acyltransferase activity, transferring groups other than amino-acyl groups"/>
    <property type="evidence" value="ECO:0007669"/>
    <property type="project" value="InterPro"/>
</dbReference>
<sequence length="411" mass="46004">MTTPQQFQSSDRRIDLDWVRILAFGLLIFYHVGMLYVSWGFHIKSVHRLTWLEPVMLFLNPWRLSLLFLVSGVATRFMLDKSTLTALAGARSTRLLIPLVFGMLVIVPPQSYLQIVESLGYPAGFLDFYTRHYFAFGAQFCPNPCIVLPTWNHLWFVVYLWVYTMALIGVLALWPAGADWLGRKLAVVLAGPRLLIVPCVLYVAWRLVLFPAFPSTHALFGDWYNHADHATAFLIGFLLAKQEGIWREVERQRWVALAAAAACFSAFILARAGLFAPSPALRWAAASAYGCYQWLAIAAVLGFARRHLAADGPVRRYLTDAIFPYYIVHQTAIIVIAHALRGSGLPVGAEASIVIIGTALACVATYEMVRRIVWLRPLFGLRALPRIVAAIEPHRPALAHAASDWTDGKRC</sequence>
<feature type="transmembrane region" description="Helical" evidence="1">
    <location>
        <begin position="223"/>
        <end position="242"/>
    </location>
</feature>
<keyword evidence="1" id="KW-0472">Membrane</keyword>
<dbReference type="Pfam" id="PF01757">
    <property type="entry name" value="Acyl_transf_3"/>
    <property type="match status" value="1"/>
</dbReference>
<keyword evidence="1" id="KW-0812">Transmembrane</keyword>
<keyword evidence="3" id="KW-0808">Transferase</keyword>
<feature type="transmembrane region" description="Helical" evidence="1">
    <location>
        <begin position="21"/>
        <end position="41"/>
    </location>
</feature>
<feature type="transmembrane region" description="Helical" evidence="1">
    <location>
        <begin position="280"/>
        <end position="303"/>
    </location>
</feature>
<dbReference type="Proteomes" id="UP001058872">
    <property type="component" value="Chromosome"/>
</dbReference>
<evidence type="ECO:0000313" key="4">
    <source>
        <dbReference type="Proteomes" id="UP001058872"/>
    </source>
</evidence>
<dbReference type="InterPro" id="IPR002656">
    <property type="entry name" value="Acyl_transf_3_dom"/>
</dbReference>
<dbReference type="PANTHER" id="PTHR36927">
    <property type="entry name" value="BLR4337 PROTEIN"/>
    <property type="match status" value="1"/>
</dbReference>